<evidence type="ECO:0000313" key="8">
    <source>
        <dbReference type="EMBL" id="CAD8665342.1"/>
    </source>
</evidence>
<evidence type="ECO:0000256" key="1">
    <source>
        <dbReference type="ARBA" id="ARBA00004141"/>
    </source>
</evidence>
<feature type="transmembrane region" description="Helical" evidence="6">
    <location>
        <begin position="241"/>
        <end position="262"/>
    </location>
</feature>
<dbReference type="PROSITE" id="PS50850">
    <property type="entry name" value="MFS"/>
    <property type="match status" value="1"/>
</dbReference>
<evidence type="ECO:0000256" key="6">
    <source>
        <dbReference type="SAM" id="Phobius"/>
    </source>
</evidence>
<dbReference type="PANTHER" id="PTHR11662:SF399">
    <property type="entry name" value="FI19708P1-RELATED"/>
    <property type="match status" value="1"/>
</dbReference>
<evidence type="ECO:0000256" key="2">
    <source>
        <dbReference type="ARBA" id="ARBA00022692"/>
    </source>
</evidence>
<sequence length="449" mass="48833">MSTMPLFQTKVARVSYTRHITLLSLCLCNCISFADRTVIGITILPMQKEFGWSETTSGIILGSFYYGYTLTQMPGGRAAEIYGCKRVLILAVVIWSIATIITPIMARISFSALIVARVLLGIAEGAHFPVLALFLSLWFPSSERGRALTATFLGVEAGTLIALLAAPWITEVAGWAANFYVFGSLGLVWCLFSEAHLASHPHQHPRISEEELQHIVGGREAKPRGTSGLNVWRSILLSRSFWAILLAHGCFTFVMHLLALWMPSYFNKHLHVEMSSLPIYTVLPQVFNALISLAGGWLSDMAVQRGYSTLSLQRMACIIGFSIPAILLQFFWDVQNPTVGAALMCGVIGFIGLSAKCGHLVHLMDVLPHNVASALGVINTVGSIMGILSNMFAGWFIQEYDSWGGLFSILGVVLWAGMCMFLVLTAGTKPGTITGSTSSNKLSTSSTDN</sequence>
<dbReference type="InterPro" id="IPR020846">
    <property type="entry name" value="MFS_dom"/>
</dbReference>
<dbReference type="FunFam" id="1.20.1250.20:FF:000423">
    <property type="entry name" value="Putative inorganic phosphate cotransporter-like Protein"/>
    <property type="match status" value="1"/>
</dbReference>
<keyword evidence="4 6" id="KW-0472">Membrane</keyword>
<gene>
    <name evidence="8" type="ORF">POBO1169_LOCUS8152</name>
</gene>
<reference evidence="8" key="1">
    <citation type="submission" date="2021-01" db="EMBL/GenBank/DDBJ databases">
        <authorList>
            <person name="Corre E."/>
            <person name="Pelletier E."/>
            <person name="Niang G."/>
            <person name="Scheremetjew M."/>
            <person name="Finn R."/>
            <person name="Kale V."/>
            <person name="Holt S."/>
            <person name="Cochrane G."/>
            <person name="Meng A."/>
            <person name="Brown T."/>
            <person name="Cohen L."/>
        </authorList>
    </citation>
    <scope>NUCLEOTIDE SEQUENCE</scope>
    <source>
        <strain evidence="8">CCMP722</strain>
    </source>
</reference>
<dbReference type="InterPro" id="IPR036259">
    <property type="entry name" value="MFS_trans_sf"/>
</dbReference>
<dbReference type="Gene3D" id="1.20.1250.20">
    <property type="entry name" value="MFS general substrate transporter like domains"/>
    <property type="match status" value="2"/>
</dbReference>
<dbReference type="GO" id="GO:0016020">
    <property type="term" value="C:membrane"/>
    <property type="evidence" value="ECO:0007669"/>
    <property type="project" value="UniProtKB-SubCell"/>
</dbReference>
<dbReference type="Pfam" id="PF07690">
    <property type="entry name" value="MFS_1"/>
    <property type="match status" value="1"/>
</dbReference>
<dbReference type="PANTHER" id="PTHR11662">
    <property type="entry name" value="SOLUTE CARRIER FAMILY 17"/>
    <property type="match status" value="1"/>
</dbReference>
<feature type="transmembrane region" description="Helical" evidence="6">
    <location>
        <begin position="315"/>
        <end position="332"/>
    </location>
</feature>
<proteinExistence type="inferred from homology"/>
<accession>A0A7S0R2Q5</accession>
<feature type="transmembrane region" description="Helical" evidence="6">
    <location>
        <begin position="88"/>
        <end position="108"/>
    </location>
</feature>
<organism evidence="8">
    <name type="scientific">Pyramimonas obovata</name>
    <dbReference type="NCBI Taxonomy" id="1411642"/>
    <lineage>
        <taxon>Eukaryota</taxon>
        <taxon>Viridiplantae</taxon>
        <taxon>Chlorophyta</taxon>
        <taxon>Pyramimonadophyceae</taxon>
        <taxon>Pyramimonadales</taxon>
        <taxon>Pyramimonadaceae</taxon>
        <taxon>Pyramimonas</taxon>
        <taxon>Pyramimonas incertae sedis</taxon>
    </lineage>
</organism>
<evidence type="ECO:0000256" key="5">
    <source>
        <dbReference type="ARBA" id="ARBA00024362"/>
    </source>
</evidence>
<dbReference type="GO" id="GO:0022857">
    <property type="term" value="F:transmembrane transporter activity"/>
    <property type="evidence" value="ECO:0007669"/>
    <property type="project" value="InterPro"/>
</dbReference>
<keyword evidence="2 6" id="KW-0812">Transmembrane</keyword>
<feature type="transmembrane region" description="Helical" evidence="6">
    <location>
        <begin position="338"/>
        <end position="359"/>
    </location>
</feature>
<feature type="domain" description="Major facilitator superfamily (MFS) profile" evidence="7">
    <location>
        <begin position="21"/>
        <end position="429"/>
    </location>
</feature>
<evidence type="ECO:0000259" key="7">
    <source>
        <dbReference type="PROSITE" id="PS50850"/>
    </source>
</evidence>
<feature type="transmembrane region" description="Helical" evidence="6">
    <location>
        <begin position="371"/>
        <end position="397"/>
    </location>
</feature>
<feature type="transmembrane region" description="Helical" evidence="6">
    <location>
        <begin position="147"/>
        <end position="169"/>
    </location>
</feature>
<feature type="transmembrane region" description="Helical" evidence="6">
    <location>
        <begin position="403"/>
        <end position="424"/>
    </location>
</feature>
<dbReference type="EMBL" id="HBFA01015830">
    <property type="protein sequence ID" value="CAD8665342.1"/>
    <property type="molecule type" value="Transcribed_RNA"/>
</dbReference>
<evidence type="ECO:0000256" key="4">
    <source>
        <dbReference type="ARBA" id="ARBA00023136"/>
    </source>
</evidence>
<dbReference type="AlphaFoldDB" id="A0A7S0R2Q5"/>
<protein>
    <recommendedName>
        <fullName evidence="7">Major facilitator superfamily (MFS) profile domain-containing protein</fullName>
    </recommendedName>
</protein>
<comment type="subcellular location">
    <subcellularLocation>
        <location evidence="1">Membrane</location>
        <topology evidence="1">Multi-pass membrane protein</topology>
    </subcellularLocation>
</comment>
<comment type="similarity">
    <text evidence="5">Belongs to the major facilitator superfamily. Sodium/anion cotransporter (TC 2.A.1.14) family.</text>
</comment>
<feature type="transmembrane region" description="Helical" evidence="6">
    <location>
        <begin position="114"/>
        <end position="135"/>
    </location>
</feature>
<feature type="transmembrane region" description="Helical" evidence="6">
    <location>
        <begin position="175"/>
        <end position="192"/>
    </location>
</feature>
<dbReference type="InterPro" id="IPR011701">
    <property type="entry name" value="MFS"/>
</dbReference>
<dbReference type="InterPro" id="IPR050382">
    <property type="entry name" value="MFS_Na/Anion_cotransporter"/>
</dbReference>
<dbReference type="SUPFAM" id="SSF103473">
    <property type="entry name" value="MFS general substrate transporter"/>
    <property type="match status" value="1"/>
</dbReference>
<feature type="transmembrane region" description="Helical" evidence="6">
    <location>
        <begin position="282"/>
        <end position="303"/>
    </location>
</feature>
<evidence type="ECO:0000256" key="3">
    <source>
        <dbReference type="ARBA" id="ARBA00022989"/>
    </source>
</evidence>
<name>A0A7S0R2Q5_9CHLO</name>
<keyword evidence="3 6" id="KW-1133">Transmembrane helix</keyword>